<feature type="transmembrane region" description="Helical" evidence="2">
    <location>
        <begin position="52"/>
        <end position="71"/>
    </location>
</feature>
<dbReference type="Pfam" id="PF13374">
    <property type="entry name" value="TPR_10"/>
    <property type="match status" value="1"/>
</dbReference>
<dbReference type="STRING" id="117157.SAMN04489717_0231"/>
<dbReference type="Gene3D" id="1.25.40.10">
    <property type="entry name" value="Tetratricopeptide repeat domain"/>
    <property type="match status" value="2"/>
</dbReference>
<feature type="region of interest" description="Disordered" evidence="1">
    <location>
        <begin position="79"/>
        <end position="186"/>
    </location>
</feature>
<dbReference type="SUPFAM" id="SSF81901">
    <property type="entry name" value="HCP-like"/>
    <property type="match status" value="2"/>
</dbReference>
<sequence length="1107" mass="114518">MAAQKGQHGDSGKPEESQGRTWVRSLGMIGLVFLVLAALIETITAGTQRPVVGGLALLAVAAFVIAGVGRLTEPESVRAARAQAADGPADSGERTGPWQEDDAPWREDAEGPWQEEGREGGEGEGGWNEGEGPWSERGEPSAPAERSGGWQGEPPGARSGARTQTQPATRVPGQRRERGRKAPQVPERTFPRLSELSEAVLGPTPTHYAHRGQAPYVRRPAADGRLAALLNSDGPPFPFVVVVGPSKAGKSRTVVEAVRSVLGGRDPAVFVPGSGEELAEALREEEALPRGRQPWVVWLDDVTAADLVHLSADTLDRAARHAMIVASMTDERWDQVLDSTGDVAATAKAALRRATKVPLDFELTVRERAEAEQLYPQLQINASIGEALIGGDQLVAKFRAGRDGEPAGYTIVQAAVDARRAGLNRPLTESELRGLYPLYLRRVRIDLDPTTALFEEGMAWATEPVASEVSLLSYVGGGAGAAPGAIPGIGTGIGAGIGAGAGTSFGGAAGAGIGARGKPAPESADGALEILDYVVAVEEGRHGQEARPVFDAMWQELIAAVPPDDAFNIGIGASLRGNQSAAELAFRKVLDLDHAEEAPRAANNLGLLLRERGDVAGARAAFQKAIDSGHPDVMPRAANNLGALLRQQGDVSGARGAYQKAIDSGHTDVVPRAANDLGSLLRGQGDVAGARTAYQRAVDSGHTDVVPSAALNLGMLLKDQGDVAGAETAYERAMGSGHPQVVPVAALNLGSLLREQGDMAGARTAYQRAVDSGHAEVVPVAALNLGSLLREQGDMAGARTAYQRAVDSGHPGVMPVAALNLGMLLKDQGDPEGAEAAYQRAVDSGDVDVVPMAALYRGSLLKDQGDLVGAETAFQRAVDSGHPDVAPMAANNLGVLLTEEADVGGARAAYELAVRSGHADVAPMAANNLGVLLTEEAEVDDARAAYQVAVDSGHADVAPMAALNLGLLLDAQGDVAGARSAYELAVDSGHADVVSVAAVNLGTLLRDQGDVAGARSAFHLAIDSGFVDIAPVSAGHLRVLLAGQGGAVNARPAARIGADRVRETAALGARAGEPGPDIDVEGTDNNLGTIEAMEEGLGEDEGPNGRR</sequence>
<dbReference type="InterPro" id="IPR011990">
    <property type="entry name" value="TPR-like_helical_dom_sf"/>
</dbReference>
<dbReference type="Proteomes" id="UP000198983">
    <property type="component" value="Chromosome I"/>
</dbReference>
<dbReference type="InterPro" id="IPR011717">
    <property type="entry name" value="TPR-4"/>
</dbReference>
<dbReference type="PANTHER" id="PTHR44216">
    <property type="entry name" value="PROTEIN O-MANNOSYL-TRANSFERASE TMTC2"/>
    <property type="match status" value="1"/>
</dbReference>
<protein>
    <submittedName>
        <fullName evidence="3">Tfp pilus assembly protein PilF</fullName>
    </submittedName>
</protein>
<dbReference type="Pfam" id="PF13432">
    <property type="entry name" value="TPR_16"/>
    <property type="match status" value="5"/>
</dbReference>
<organism evidence="3 4">
    <name type="scientific">Actinopolymorpha singaporensis</name>
    <dbReference type="NCBI Taxonomy" id="117157"/>
    <lineage>
        <taxon>Bacteria</taxon>
        <taxon>Bacillati</taxon>
        <taxon>Actinomycetota</taxon>
        <taxon>Actinomycetes</taxon>
        <taxon>Propionibacteriales</taxon>
        <taxon>Actinopolymorphaceae</taxon>
        <taxon>Actinopolymorpha</taxon>
    </lineage>
</organism>
<dbReference type="PANTHER" id="PTHR44216:SF3">
    <property type="entry name" value="PROTEIN O-MANNOSYL-TRANSFERASE TMTC2"/>
    <property type="match status" value="1"/>
</dbReference>
<evidence type="ECO:0000256" key="2">
    <source>
        <dbReference type="SAM" id="Phobius"/>
    </source>
</evidence>
<name>A0A1H1LBF6_9ACTN</name>
<feature type="transmembrane region" description="Helical" evidence="2">
    <location>
        <begin position="22"/>
        <end position="40"/>
    </location>
</feature>
<dbReference type="InterPro" id="IPR019734">
    <property type="entry name" value="TPR_rpt"/>
</dbReference>
<dbReference type="GO" id="GO:0000030">
    <property type="term" value="F:mannosyltransferase activity"/>
    <property type="evidence" value="ECO:0007669"/>
    <property type="project" value="TreeGrafter"/>
</dbReference>
<dbReference type="OrthoDB" id="3799350at2"/>
<evidence type="ECO:0000313" key="4">
    <source>
        <dbReference type="Proteomes" id="UP000198983"/>
    </source>
</evidence>
<dbReference type="GO" id="GO:0035269">
    <property type="term" value="P:protein O-linked glycosylation via mannose"/>
    <property type="evidence" value="ECO:0007669"/>
    <property type="project" value="TreeGrafter"/>
</dbReference>
<dbReference type="InterPro" id="IPR006597">
    <property type="entry name" value="Sel1-like"/>
</dbReference>
<dbReference type="AlphaFoldDB" id="A0A1H1LBF6"/>
<dbReference type="RefSeq" id="WP_092649739.1">
    <property type="nucleotide sequence ID" value="NZ_LT629732.1"/>
</dbReference>
<reference evidence="3 4" key="1">
    <citation type="submission" date="2016-10" db="EMBL/GenBank/DDBJ databases">
        <authorList>
            <person name="de Groot N.N."/>
        </authorList>
    </citation>
    <scope>NUCLEOTIDE SEQUENCE [LARGE SCALE GENOMIC DNA]</scope>
    <source>
        <strain evidence="3 4">DSM 22024</strain>
    </source>
</reference>
<dbReference type="GO" id="GO:0042802">
    <property type="term" value="F:identical protein binding"/>
    <property type="evidence" value="ECO:0007669"/>
    <property type="project" value="InterPro"/>
</dbReference>
<feature type="compositionally biased region" description="Basic and acidic residues" evidence="1">
    <location>
        <begin position="103"/>
        <end position="121"/>
    </location>
</feature>
<evidence type="ECO:0000313" key="3">
    <source>
        <dbReference type="EMBL" id="SDR71700.1"/>
    </source>
</evidence>
<proteinExistence type="predicted"/>
<dbReference type="Pfam" id="PF07721">
    <property type="entry name" value="TPR_4"/>
    <property type="match status" value="1"/>
</dbReference>
<keyword evidence="2" id="KW-0812">Transmembrane</keyword>
<dbReference type="EMBL" id="LT629732">
    <property type="protein sequence ID" value="SDR71700.1"/>
    <property type="molecule type" value="Genomic_DNA"/>
</dbReference>
<keyword evidence="2" id="KW-1133">Transmembrane helix</keyword>
<dbReference type="SMART" id="SM00028">
    <property type="entry name" value="TPR"/>
    <property type="match status" value="10"/>
</dbReference>
<keyword evidence="4" id="KW-1185">Reference proteome</keyword>
<dbReference type="InterPro" id="IPR052384">
    <property type="entry name" value="TMTC_O-mannosyltransferase"/>
</dbReference>
<gene>
    <name evidence="3" type="ORF">SAMN04489717_0231</name>
</gene>
<keyword evidence="2" id="KW-0472">Membrane</keyword>
<accession>A0A1H1LBF6</accession>
<dbReference type="SMART" id="SM00671">
    <property type="entry name" value="SEL1"/>
    <property type="match status" value="12"/>
</dbReference>
<evidence type="ECO:0000256" key="1">
    <source>
        <dbReference type="SAM" id="MobiDB-lite"/>
    </source>
</evidence>